<dbReference type="EMBL" id="WTFF01000006">
    <property type="protein sequence ID" value="MBW5480684.1"/>
    <property type="molecule type" value="Genomic_DNA"/>
</dbReference>
<keyword evidence="3" id="KW-1185">Reference proteome</keyword>
<evidence type="ECO:0000313" key="3">
    <source>
        <dbReference type="Proteomes" id="UP000812013"/>
    </source>
</evidence>
<accession>A0ABS6YZX7</accession>
<evidence type="ECO:0000259" key="1">
    <source>
        <dbReference type="PROSITE" id="PS50965"/>
    </source>
</evidence>
<proteinExistence type="predicted"/>
<evidence type="ECO:0000313" key="2">
    <source>
        <dbReference type="EMBL" id="MBW5480684.1"/>
    </source>
</evidence>
<reference evidence="2 3" key="1">
    <citation type="submission" date="2019-12" db="EMBL/GenBank/DDBJ databases">
        <title>Genome sequence of Streptomyces bambusae.</title>
        <authorList>
            <person name="Bansal K."/>
            <person name="Choksket S."/>
            <person name="Korpole S."/>
            <person name="Patil P.B."/>
        </authorList>
    </citation>
    <scope>NUCLEOTIDE SEQUENCE [LARGE SCALE GENOMIC DNA]</scope>
    <source>
        <strain evidence="2 3">SK60</strain>
    </source>
</reference>
<sequence>MAGLKVSRWQRPGHDRWYVNLADGTAVAWADARTGRVEILVEAHRKEALQLLRHQLTQTVKQPVEAPGRVASPRTLTLPDLTAADDLALHRPGAEIRALLSSRGPAPARRLLDRLLRRKGEWDSWCRGLAGERKAGAELNRLTRHGWRVVHSVPRPTGGDIDHVLIGRGGVFSINTKNLTGKTVWIGDEMVRVDHGKPRPYPAVSRNEAAYVRRVLERYCSFPVPVEPILVFVGVPELPRSATQLDVRVYRHKDLASLAPLTGRFTDEQVEALYAVARHRKAWLGGG</sequence>
<dbReference type="PROSITE" id="PS50965">
    <property type="entry name" value="NERD"/>
    <property type="match status" value="1"/>
</dbReference>
<comment type="caution">
    <text evidence="2">The sequence shown here is derived from an EMBL/GenBank/DDBJ whole genome shotgun (WGS) entry which is preliminary data.</text>
</comment>
<organism evidence="2 3">
    <name type="scientific">Streptomyces bambusae</name>
    <dbReference type="NCBI Taxonomy" id="1550616"/>
    <lineage>
        <taxon>Bacteria</taxon>
        <taxon>Bacillati</taxon>
        <taxon>Actinomycetota</taxon>
        <taxon>Actinomycetes</taxon>
        <taxon>Kitasatosporales</taxon>
        <taxon>Streptomycetaceae</taxon>
        <taxon>Streptomyces</taxon>
    </lineage>
</organism>
<protein>
    <submittedName>
        <fullName evidence="2">NERD domain-containing protein</fullName>
    </submittedName>
</protein>
<name>A0ABS6YZX7_9ACTN</name>
<dbReference type="Proteomes" id="UP000812013">
    <property type="component" value="Unassembled WGS sequence"/>
</dbReference>
<dbReference type="Pfam" id="PF08378">
    <property type="entry name" value="NERD"/>
    <property type="match status" value="1"/>
</dbReference>
<feature type="domain" description="NERD" evidence="1">
    <location>
        <begin position="127"/>
        <end position="239"/>
    </location>
</feature>
<dbReference type="InterPro" id="IPR011528">
    <property type="entry name" value="NERD"/>
</dbReference>
<gene>
    <name evidence="2" type="ORF">GPJ59_01925</name>
</gene>